<dbReference type="SUPFAM" id="SSF52317">
    <property type="entry name" value="Class I glutamine amidotransferase-like"/>
    <property type="match status" value="1"/>
</dbReference>
<dbReference type="CDD" id="cd01741">
    <property type="entry name" value="GATase1_1"/>
    <property type="match status" value="1"/>
</dbReference>
<organism evidence="2 3">
    <name type="scientific">Haloferax massiliensis</name>
    <dbReference type="NCBI Taxonomy" id="1476858"/>
    <lineage>
        <taxon>Archaea</taxon>
        <taxon>Methanobacteriati</taxon>
        <taxon>Methanobacteriota</taxon>
        <taxon>Stenosarchaea group</taxon>
        <taxon>Halobacteria</taxon>
        <taxon>Halobacteriales</taxon>
        <taxon>Haloferacaceae</taxon>
        <taxon>Haloferax</taxon>
    </lineage>
</organism>
<proteinExistence type="predicted"/>
<dbReference type="InterPro" id="IPR017926">
    <property type="entry name" value="GATASE"/>
</dbReference>
<reference evidence="3" key="1">
    <citation type="submission" date="2015-03" db="EMBL/GenBank/DDBJ databases">
        <authorList>
            <person name="Urmite Genomes"/>
        </authorList>
    </citation>
    <scope>NUCLEOTIDE SEQUENCE [LARGE SCALE GENOMIC DNA]</scope>
    <source>
        <strain evidence="3">Arc-Hr</strain>
    </source>
</reference>
<keyword evidence="3" id="KW-1185">Reference proteome</keyword>
<dbReference type="OrthoDB" id="7388at2157"/>
<gene>
    <name evidence="2" type="primary">guaA_4</name>
    <name evidence="2" type="ORF">BN996_02772</name>
</gene>
<evidence type="ECO:0000259" key="1">
    <source>
        <dbReference type="Pfam" id="PF00117"/>
    </source>
</evidence>
<dbReference type="GO" id="GO:0005829">
    <property type="term" value="C:cytosol"/>
    <property type="evidence" value="ECO:0007669"/>
    <property type="project" value="TreeGrafter"/>
</dbReference>
<dbReference type="Pfam" id="PF00117">
    <property type="entry name" value="GATase"/>
    <property type="match status" value="1"/>
</dbReference>
<dbReference type="PROSITE" id="PS51273">
    <property type="entry name" value="GATASE_TYPE_1"/>
    <property type="match status" value="1"/>
</dbReference>
<evidence type="ECO:0000313" key="3">
    <source>
        <dbReference type="Proteomes" id="UP000198902"/>
    </source>
</evidence>
<dbReference type="Proteomes" id="UP000198902">
    <property type="component" value="Unassembled WGS sequence"/>
</dbReference>
<dbReference type="PANTHER" id="PTHR42695">
    <property type="entry name" value="GLUTAMINE AMIDOTRANSFERASE YLR126C-RELATED"/>
    <property type="match status" value="1"/>
</dbReference>
<dbReference type="InterPro" id="IPR029062">
    <property type="entry name" value="Class_I_gatase-like"/>
</dbReference>
<accession>A0A0D6JTT8</accession>
<dbReference type="EMBL" id="CSTE01000002">
    <property type="protein sequence ID" value="CQR51472.1"/>
    <property type="molecule type" value="Genomic_DNA"/>
</dbReference>
<dbReference type="AlphaFoldDB" id="A0A0D6JTT8"/>
<dbReference type="Gene3D" id="3.40.50.880">
    <property type="match status" value="1"/>
</dbReference>
<sequence length="237" mass="26157">MTRPRLAFLDASHGDSSTSRNFRRELDADLVEFDVTDGRLPDHFDYDGVVISGSSSSVYWDEPWIRSLVSWVADADERGVPLLGVCFGHQVVAAALGGTVEDMGEFELGYNEIERTRADDEDDILAGIGERFTVFTSHGDRVAELPSGADLLAENEFGVHAFRRNHAFGVQFHPEYDTDTAETIARQKEFLPDERIQSVVDGITPENYAAACEAKRLFDNFVGYVNRANAGSVESAA</sequence>
<feature type="domain" description="Glutamine amidotransferase" evidence="1">
    <location>
        <begin position="25"/>
        <end position="181"/>
    </location>
</feature>
<protein>
    <submittedName>
        <fullName evidence="2">GMP synthase [glutamine-hydrolyzing]</fullName>
    </submittedName>
</protein>
<name>A0A0D6JTT8_9EURY</name>
<evidence type="ECO:0000313" key="2">
    <source>
        <dbReference type="EMBL" id="CQR51472.1"/>
    </source>
</evidence>
<dbReference type="InterPro" id="IPR044992">
    <property type="entry name" value="ChyE-like"/>
</dbReference>
<dbReference type="RefSeq" id="WP_089779812.1">
    <property type="nucleotide sequence ID" value="NZ_CABLRR010000002.1"/>
</dbReference>
<dbReference type="PANTHER" id="PTHR42695:SF5">
    <property type="entry name" value="GLUTAMINE AMIDOTRANSFERASE YLR126C-RELATED"/>
    <property type="match status" value="1"/>
</dbReference>